<gene>
    <name evidence="2" type="ORF">SAMN04488526_2572</name>
</gene>
<protein>
    <submittedName>
        <fullName evidence="2">Transposase</fullName>
    </submittedName>
</protein>
<sequence length="260" mass="29563">MRNKTDRNDARGIAQLVRLGWFRRVFVKSDEAQRTRMLLVSRSHLLGKSQDIENCIRGSLKVFGLRIGVITKRGFEGRVLELVASDPSLIAIVEPLLRARRTIVEAFERLDRLCIQLARRDPICRRLMTVPGVGVIVALTYVTGVDAPERFRRSRDVGAHFGLTPKRYSSGQIDYDGRISRCGDEMVRTALYQAAHVLMHHGRWSSLRSWAMRIAKRRSVKLAKVALARKLAVVMHRMWCDGTDFRWSDGHDSDVLNAAA</sequence>
<dbReference type="AlphaFoldDB" id="A0A1H7PXG2"/>
<dbReference type="PANTHER" id="PTHR33055">
    <property type="entry name" value="TRANSPOSASE FOR INSERTION SEQUENCE ELEMENT IS1111A"/>
    <property type="match status" value="1"/>
</dbReference>
<dbReference type="EMBL" id="FNZQ01000005">
    <property type="protein sequence ID" value="SEL40611.1"/>
    <property type="molecule type" value="Genomic_DNA"/>
</dbReference>
<accession>A0A1H7PXG2</accession>
<evidence type="ECO:0000259" key="1">
    <source>
        <dbReference type="Pfam" id="PF02371"/>
    </source>
</evidence>
<dbReference type="GO" id="GO:0003677">
    <property type="term" value="F:DNA binding"/>
    <property type="evidence" value="ECO:0007669"/>
    <property type="project" value="InterPro"/>
</dbReference>
<dbReference type="GO" id="GO:0006313">
    <property type="term" value="P:DNA transposition"/>
    <property type="evidence" value="ECO:0007669"/>
    <property type="project" value="InterPro"/>
</dbReference>
<feature type="domain" description="Transposase IS116/IS110/IS902 C-terminal" evidence="1">
    <location>
        <begin position="124"/>
        <end position="205"/>
    </location>
</feature>
<dbReference type="InterPro" id="IPR003346">
    <property type="entry name" value="Transposase_20"/>
</dbReference>
<proteinExistence type="predicted"/>
<evidence type="ECO:0000313" key="3">
    <source>
        <dbReference type="Proteomes" id="UP000199283"/>
    </source>
</evidence>
<dbReference type="Pfam" id="PF02371">
    <property type="entry name" value="Transposase_20"/>
    <property type="match status" value="1"/>
</dbReference>
<dbReference type="PANTHER" id="PTHR33055:SF3">
    <property type="entry name" value="PUTATIVE TRANSPOSASE FOR IS117-RELATED"/>
    <property type="match status" value="1"/>
</dbReference>
<dbReference type="OrthoDB" id="8261795at2"/>
<dbReference type="NCBIfam" id="NF033542">
    <property type="entry name" value="transpos_IS110"/>
    <property type="match status" value="1"/>
</dbReference>
<organism evidence="2 3">
    <name type="scientific">Jannaschia helgolandensis</name>
    <dbReference type="NCBI Taxonomy" id="188906"/>
    <lineage>
        <taxon>Bacteria</taxon>
        <taxon>Pseudomonadati</taxon>
        <taxon>Pseudomonadota</taxon>
        <taxon>Alphaproteobacteria</taxon>
        <taxon>Rhodobacterales</taxon>
        <taxon>Roseobacteraceae</taxon>
        <taxon>Jannaschia</taxon>
    </lineage>
</organism>
<dbReference type="Proteomes" id="UP000199283">
    <property type="component" value="Unassembled WGS sequence"/>
</dbReference>
<dbReference type="RefSeq" id="WP_139204715.1">
    <property type="nucleotide sequence ID" value="NZ_FNZQ01000005.1"/>
</dbReference>
<dbReference type="InterPro" id="IPR047650">
    <property type="entry name" value="Transpos_IS110"/>
</dbReference>
<dbReference type="GO" id="GO:0004803">
    <property type="term" value="F:transposase activity"/>
    <property type="evidence" value="ECO:0007669"/>
    <property type="project" value="InterPro"/>
</dbReference>
<keyword evidence="3" id="KW-1185">Reference proteome</keyword>
<reference evidence="2 3" key="1">
    <citation type="submission" date="2016-10" db="EMBL/GenBank/DDBJ databases">
        <authorList>
            <person name="de Groot N.N."/>
        </authorList>
    </citation>
    <scope>NUCLEOTIDE SEQUENCE [LARGE SCALE GENOMIC DNA]</scope>
    <source>
        <strain evidence="2 3">DSM 14858</strain>
    </source>
</reference>
<name>A0A1H7PXG2_9RHOB</name>
<evidence type="ECO:0000313" key="2">
    <source>
        <dbReference type="EMBL" id="SEL40611.1"/>
    </source>
</evidence>